<organism evidence="8 9">
    <name type="scientific">Platanthera guangdongensis</name>
    <dbReference type="NCBI Taxonomy" id="2320717"/>
    <lineage>
        <taxon>Eukaryota</taxon>
        <taxon>Viridiplantae</taxon>
        <taxon>Streptophyta</taxon>
        <taxon>Embryophyta</taxon>
        <taxon>Tracheophyta</taxon>
        <taxon>Spermatophyta</taxon>
        <taxon>Magnoliopsida</taxon>
        <taxon>Liliopsida</taxon>
        <taxon>Asparagales</taxon>
        <taxon>Orchidaceae</taxon>
        <taxon>Orchidoideae</taxon>
        <taxon>Orchideae</taxon>
        <taxon>Orchidinae</taxon>
        <taxon>Platanthera</taxon>
    </lineage>
</organism>
<evidence type="ECO:0000313" key="9">
    <source>
        <dbReference type="Proteomes" id="UP001412067"/>
    </source>
</evidence>
<keyword evidence="4" id="KW-0472">Membrane</keyword>
<evidence type="ECO:0000256" key="1">
    <source>
        <dbReference type="ARBA" id="ARBA00004370"/>
    </source>
</evidence>
<comment type="subcellular location">
    <subcellularLocation>
        <location evidence="1">Membrane</location>
    </subcellularLocation>
</comment>
<evidence type="ECO:0000313" key="8">
    <source>
        <dbReference type="EMBL" id="KAK8965895.1"/>
    </source>
</evidence>
<comment type="caution">
    <text evidence="8">The sequence shown here is derived from an EMBL/GenBank/DDBJ whole genome shotgun (WGS) entry which is preliminary data.</text>
</comment>
<keyword evidence="5" id="KW-0175">Coiled coil</keyword>
<keyword evidence="3" id="KW-1133">Transmembrane helix</keyword>
<dbReference type="Pfam" id="PF04576">
    <property type="entry name" value="Zein-binding"/>
    <property type="match status" value="1"/>
</dbReference>
<dbReference type="PANTHER" id="PTHR31422">
    <property type="entry name" value="BNAANNG28530D PROTEIN"/>
    <property type="match status" value="1"/>
</dbReference>
<feature type="domain" description="GTD-binding" evidence="7">
    <location>
        <begin position="145"/>
        <end position="243"/>
    </location>
</feature>
<evidence type="ECO:0000256" key="2">
    <source>
        <dbReference type="ARBA" id="ARBA00022692"/>
    </source>
</evidence>
<proteinExistence type="predicted"/>
<dbReference type="InterPro" id="IPR007656">
    <property type="entry name" value="GTD-bd"/>
</dbReference>
<dbReference type="PANTHER" id="PTHR31422:SF0">
    <property type="entry name" value="MYOSIN-BINDING PROTEIN 7"/>
    <property type="match status" value="1"/>
</dbReference>
<dbReference type="Proteomes" id="UP001412067">
    <property type="component" value="Unassembled WGS sequence"/>
</dbReference>
<name>A0ABR2MP94_9ASPA</name>
<feature type="region of interest" description="Disordered" evidence="6">
    <location>
        <begin position="1"/>
        <end position="43"/>
    </location>
</feature>
<dbReference type="EMBL" id="JBBWWR010000005">
    <property type="protein sequence ID" value="KAK8965895.1"/>
    <property type="molecule type" value="Genomic_DNA"/>
</dbReference>
<evidence type="ECO:0000256" key="5">
    <source>
        <dbReference type="SAM" id="Coils"/>
    </source>
</evidence>
<dbReference type="PROSITE" id="PS51775">
    <property type="entry name" value="GTD_BINDING"/>
    <property type="match status" value="1"/>
</dbReference>
<feature type="compositionally biased region" description="Basic and acidic residues" evidence="6">
    <location>
        <begin position="15"/>
        <end position="32"/>
    </location>
</feature>
<keyword evidence="9" id="KW-1185">Reference proteome</keyword>
<feature type="coiled-coil region" evidence="5">
    <location>
        <begin position="380"/>
        <end position="407"/>
    </location>
</feature>
<accession>A0ABR2MP94</accession>
<gene>
    <name evidence="8" type="ORF">KSP40_PGU009742</name>
</gene>
<reference evidence="8 9" key="1">
    <citation type="journal article" date="2022" name="Nat. Plants">
        <title>Genomes of leafy and leafless Platanthera orchids illuminate the evolution of mycoheterotrophy.</title>
        <authorList>
            <person name="Li M.H."/>
            <person name="Liu K.W."/>
            <person name="Li Z."/>
            <person name="Lu H.C."/>
            <person name="Ye Q.L."/>
            <person name="Zhang D."/>
            <person name="Wang J.Y."/>
            <person name="Li Y.F."/>
            <person name="Zhong Z.M."/>
            <person name="Liu X."/>
            <person name="Yu X."/>
            <person name="Liu D.K."/>
            <person name="Tu X.D."/>
            <person name="Liu B."/>
            <person name="Hao Y."/>
            <person name="Liao X.Y."/>
            <person name="Jiang Y.T."/>
            <person name="Sun W.H."/>
            <person name="Chen J."/>
            <person name="Chen Y.Q."/>
            <person name="Ai Y."/>
            <person name="Zhai J.W."/>
            <person name="Wu S.S."/>
            <person name="Zhou Z."/>
            <person name="Hsiao Y.Y."/>
            <person name="Wu W.L."/>
            <person name="Chen Y.Y."/>
            <person name="Lin Y.F."/>
            <person name="Hsu J.L."/>
            <person name="Li C.Y."/>
            <person name="Wang Z.W."/>
            <person name="Zhao X."/>
            <person name="Zhong W.Y."/>
            <person name="Ma X.K."/>
            <person name="Ma L."/>
            <person name="Huang J."/>
            <person name="Chen G.Z."/>
            <person name="Huang M.Z."/>
            <person name="Huang L."/>
            <person name="Peng D.H."/>
            <person name="Luo Y.B."/>
            <person name="Zou S.Q."/>
            <person name="Chen S.P."/>
            <person name="Lan S."/>
            <person name="Tsai W.C."/>
            <person name="Van de Peer Y."/>
            <person name="Liu Z.J."/>
        </authorList>
    </citation>
    <scope>NUCLEOTIDE SEQUENCE [LARGE SCALE GENOMIC DNA]</scope>
    <source>
        <strain evidence="8">Lor288</strain>
    </source>
</reference>
<evidence type="ECO:0000259" key="7">
    <source>
        <dbReference type="PROSITE" id="PS51775"/>
    </source>
</evidence>
<evidence type="ECO:0000256" key="6">
    <source>
        <dbReference type="SAM" id="MobiDB-lite"/>
    </source>
</evidence>
<protein>
    <recommendedName>
        <fullName evidence="7">GTD-binding domain-containing protein</fullName>
    </recommendedName>
</protein>
<keyword evidence="2" id="KW-0812">Transmembrane</keyword>
<evidence type="ECO:0000256" key="4">
    <source>
        <dbReference type="ARBA" id="ARBA00023136"/>
    </source>
</evidence>
<evidence type="ECO:0000256" key="3">
    <source>
        <dbReference type="ARBA" id="ARBA00022989"/>
    </source>
</evidence>
<sequence>MLGKCKRSTARLGKSTRDRGNARKAPRSDSKFRGGKGGLGEEEPAADRAGALCRFQSVIRGCDLSRFEVRSNAAIAAATSFMDVGVNSVCSADGGDALRLQSNCSCPCCGPGTRFSSALPRALKRKLEKMEIENTADVALVEIEIEAAALREAVGSQQQAIQELCSEIEEERAASSTAASEAMSMILRLQREKAETLMDARQFKRFAEEKMSHDQQEIALLEDLLSKRDEAVQSLSCELQAYRHRLLSYGIDPEPNSPTEGPIPCRNDTYPPLRCDFADYPINAGDPDLKYALGDTPRDQLQRVPSIIAEKGVVGNGYSRRCRSSSLRKDLGSNEPPFMADDMSDRVYAVDAVPGMDGAYEGTNMNMAGEFMSRRDRRCGNEEEDEIRRLYMRLQALEADRESMRKAITNIGTDKAQILLLKEIAQRLCKEATPERKIVKKSYFMRILSVMSVFKVISEFSSLLCSLSSSTYLGCELEIQNWN</sequence>